<dbReference type="PROSITE" id="PS50887">
    <property type="entry name" value="GGDEF"/>
    <property type="match status" value="1"/>
</dbReference>
<name>A0A0T5XAI3_9BACT</name>
<feature type="domain" description="GGDEF" evidence="4">
    <location>
        <begin position="679"/>
        <end position="806"/>
    </location>
</feature>
<dbReference type="CDD" id="cd01949">
    <property type="entry name" value="GGDEF"/>
    <property type="match status" value="1"/>
</dbReference>
<evidence type="ECO:0000259" key="3">
    <source>
        <dbReference type="PROSITE" id="PS50113"/>
    </source>
</evidence>
<dbReference type="SUPFAM" id="SSF55785">
    <property type="entry name" value="PYP-like sensor domain (PAS domain)"/>
    <property type="match status" value="2"/>
</dbReference>
<evidence type="ECO:0000313" key="6">
    <source>
        <dbReference type="Proteomes" id="UP000005273"/>
    </source>
</evidence>
<dbReference type="OrthoDB" id="6428at2"/>
<keyword evidence="6" id="KW-1185">Reference proteome</keyword>
<dbReference type="InterPro" id="IPR043128">
    <property type="entry name" value="Rev_trsase/Diguanyl_cyclase"/>
</dbReference>
<dbReference type="InterPro" id="IPR000014">
    <property type="entry name" value="PAS"/>
</dbReference>
<evidence type="ECO:0000256" key="1">
    <source>
        <dbReference type="SAM" id="Phobius"/>
    </source>
</evidence>
<comment type="caution">
    <text evidence="5">The sequence shown here is derived from an EMBL/GenBank/DDBJ whole genome shotgun (WGS) entry which is preliminary data.</text>
</comment>
<evidence type="ECO:0000313" key="5">
    <source>
        <dbReference type="EMBL" id="KRT34725.1"/>
    </source>
</evidence>
<dbReference type="InterPro" id="IPR001610">
    <property type="entry name" value="PAC"/>
</dbReference>
<feature type="domain" description="PAC" evidence="3">
    <location>
        <begin position="587"/>
        <end position="640"/>
    </location>
</feature>
<dbReference type="Pfam" id="PF08447">
    <property type="entry name" value="PAS_3"/>
    <property type="match status" value="1"/>
</dbReference>
<dbReference type="PROSITE" id="PS50113">
    <property type="entry name" value="PAC"/>
    <property type="match status" value="2"/>
</dbReference>
<dbReference type="eggNOG" id="COG2202">
    <property type="taxonomic scope" value="Bacteria"/>
</dbReference>
<gene>
    <name evidence="5" type="ORF">HMPREF1705_03968</name>
</gene>
<feature type="domain" description="PAS" evidence="2">
    <location>
        <begin position="540"/>
        <end position="583"/>
    </location>
</feature>
<dbReference type="SUPFAM" id="SSF55073">
    <property type="entry name" value="Nucleotide cyclase"/>
    <property type="match status" value="1"/>
</dbReference>
<dbReference type="Gene3D" id="3.40.50.2300">
    <property type="match status" value="2"/>
</dbReference>
<dbReference type="InterPro" id="IPR000700">
    <property type="entry name" value="PAS-assoc_C"/>
</dbReference>
<dbReference type="Gene3D" id="3.30.70.270">
    <property type="match status" value="1"/>
</dbReference>
<keyword evidence="1" id="KW-1133">Transmembrane helix</keyword>
<dbReference type="InterPro" id="IPR029787">
    <property type="entry name" value="Nucleotide_cyclase"/>
</dbReference>
<dbReference type="FunFam" id="3.30.70.270:FF:000001">
    <property type="entry name" value="Diguanylate cyclase domain protein"/>
    <property type="match status" value="1"/>
</dbReference>
<dbReference type="InterPro" id="IPR013767">
    <property type="entry name" value="PAS_fold"/>
</dbReference>
<dbReference type="SMART" id="SM00091">
    <property type="entry name" value="PAS"/>
    <property type="match status" value="2"/>
</dbReference>
<dbReference type="PROSITE" id="PS50112">
    <property type="entry name" value="PAS"/>
    <property type="match status" value="1"/>
</dbReference>
<sequence>MKKLFSKYNYICHTCLTLIILLLIFCHRSDAYKDYYNVLVLHSYNPEYVYTKIFNSFLKEKFGEYEKPVNIYFEYLDAKRFDYNQYYQQFNEYINIKYKKRKIDFILCFDDDALQYLLAERKNLGSISSIPVIFGSIANRELVYFSSLESNMTGVFEDLDIAANVEMMFQILTAKNIFVISDRTTLGMDLYEKARLVFKNMEDISVEYLIGVPWEEITKKLQKAPDKSALFLISYLRDDNDNVYSLERVNELLNDISLPVFTLLTPLVNLGGALASYVPTPEVQIEAMIEILDSILAGNDIRYIPITMNLPKNLIVNYPMLKRFEIHKSSLPQNHILINIPETFYMKYKRVLLPAVCILFVLSVIVFLLLINIKKRKNAEISLNREITFLKQLIETIPEAICYIDNEGYIKLYNKAFENYLSSDSGQIGECKLFDCISDISLRGDLELEGSNLTSDGDFKASQHLFKDRNGRIHYLKINKKQVTNGDGTLGFLIVMTDITQLVQMQESLRGQKRRLELTLARSKVAYYERNIKTGELQLNPLAYEILGYDKEEIKSISQFKALIHPDDRQSYESTIKQALEQDRGIYNNRLRIRKKNGTYMWVETTAVVTERDLDGRPLFLAGIFWDITDDKIREMKTKQLIEGLYTSATIDALTGALNRKGLQDKLSDLITKCRDYGKDISIFLFDIDGFKLINDTYGHLVGDLVLKELSETVRKTIREDDVFVRWGGDEFLLISMISLNQALHIAHRLRKNVESRSFSGMHVTISIGISQYLPDEPFERAIERADKALYNSKSRGKNSVSVERR</sequence>
<dbReference type="Pfam" id="PF00989">
    <property type="entry name" value="PAS"/>
    <property type="match status" value="1"/>
</dbReference>
<dbReference type="Proteomes" id="UP000005273">
    <property type="component" value="Unassembled WGS sequence"/>
</dbReference>
<feature type="domain" description="PAC" evidence="3">
    <location>
        <begin position="459"/>
        <end position="511"/>
    </location>
</feature>
<dbReference type="SMART" id="SM00267">
    <property type="entry name" value="GGDEF"/>
    <property type="match status" value="1"/>
</dbReference>
<accession>A0A0T5XAI3</accession>
<keyword evidence="1" id="KW-0812">Transmembrane</keyword>
<dbReference type="NCBIfam" id="TIGR00254">
    <property type="entry name" value="GGDEF"/>
    <property type="match status" value="1"/>
</dbReference>
<feature type="transmembrane region" description="Helical" evidence="1">
    <location>
        <begin position="351"/>
        <end position="371"/>
    </location>
</feature>
<keyword evidence="1" id="KW-0472">Membrane</keyword>
<organism evidence="5 6">
    <name type="scientific">Acetomicrobium hydrogeniformans ATCC BAA-1850</name>
    <dbReference type="NCBI Taxonomy" id="592015"/>
    <lineage>
        <taxon>Bacteria</taxon>
        <taxon>Thermotogati</taxon>
        <taxon>Synergistota</taxon>
        <taxon>Synergistia</taxon>
        <taxon>Synergistales</taxon>
        <taxon>Acetomicrobiaceae</taxon>
        <taxon>Acetomicrobium</taxon>
    </lineage>
</organism>
<evidence type="ECO:0000259" key="2">
    <source>
        <dbReference type="PROSITE" id="PS50112"/>
    </source>
</evidence>
<dbReference type="STRING" id="592015.HMPREF1705_03968"/>
<dbReference type="InterPro" id="IPR000160">
    <property type="entry name" value="GGDEF_dom"/>
</dbReference>
<dbReference type="CDD" id="cd00130">
    <property type="entry name" value="PAS"/>
    <property type="match status" value="2"/>
</dbReference>
<dbReference type="PANTHER" id="PTHR45138">
    <property type="entry name" value="REGULATORY COMPONENTS OF SENSORY TRANSDUCTION SYSTEM"/>
    <property type="match status" value="1"/>
</dbReference>
<dbReference type="NCBIfam" id="TIGR00229">
    <property type="entry name" value="sensory_box"/>
    <property type="match status" value="2"/>
</dbReference>
<dbReference type="GO" id="GO:0052621">
    <property type="term" value="F:diguanylate cyclase activity"/>
    <property type="evidence" value="ECO:0007669"/>
    <property type="project" value="TreeGrafter"/>
</dbReference>
<dbReference type="SMART" id="SM00086">
    <property type="entry name" value="PAC"/>
    <property type="match status" value="2"/>
</dbReference>
<evidence type="ECO:0000259" key="4">
    <source>
        <dbReference type="PROSITE" id="PS50887"/>
    </source>
</evidence>
<reference evidence="6" key="1">
    <citation type="submission" date="2012-09" db="EMBL/GenBank/DDBJ databases">
        <authorList>
            <person name="Weinstock G."/>
            <person name="Sodergren E."/>
            <person name="Clifton S."/>
            <person name="Fulton L."/>
            <person name="Fulton B."/>
            <person name="Courtney L."/>
            <person name="Fronick C."/>
            <person name="Harrison M."/>
            <person name="Strong C."/>
            <person name="Farmer C."/>
            <person name="Delehaunty K."/>
            <person name="Markovic C."/>
            <person name="Hall O."/>
            <person name="Minx P."/>
            <person name="Tomlinson C."/>
            <person name="Mitreva M."/>
            <person name="Nelson J."/>
            <person name="Hou S."/>
            <person name="Wollam A."/>
            <person name="Pepin K.H."/>
            <person name="Johnson M."/>
            <person name="Bhonagiri V."/>
            <person name="Nash W.E."/>
            <person name="Suruliraj S."/>
            <person name="Warren W."/>
            <person name="Chinwalla A."/>
            <person name="Mardis E.R."/>
            <person name="Wilson R.K."/>
        </authorList>
    </citation>
    <scope>NUCLEOTIDE SEQUENCE [LARGE SCALE GENOMIC DNA]</scope>
    <source>
        <strain evidence="6">OS1</strain>
    </source>
</reference>
<dbReference type="InterPro" id="IPR050469">
    <property type="entry name" value="Diguanylate_Cyclase"/>
</dbReference>
<dbReference type="AlphaFoldDB" id="A0A0T5XAI3"/>
<dbReference type="InterPro" id="IPR013655">
    <property type="entry name" value="PAS_fold_3"/>
</dbReference>
<dbReference type="Pfam" id="PF00990">
    <property type="entry name" value="GGDEF"/>
    <property type="match status" value="1"/>
</dbReference>
<protein>
    <submittedName>
        <fullName evidence="5">Diguanylate cyclase domain protein</fullName>
    </submittedName>
</protein>
<dbReference type="eggNOG" id="COG3706">
    <property type="taxonomic scope" value="Bacteria"/>
</dbReference>
<dbReference type="InterPro" id="IPR035965">
    <property type="entry name" value="PAS-like_dom_sf"/>
</dbReference>
<dbReference type="PANTHER" id="PTHR45138:SF9">
    <property type="entry name" value="DIGUANYLATE CYCLASE DGCM-RELATED"/>
    <property type="match status" value="1"/>
</dbReference>
<dbReference type="GO" id="GO:0006355">
    <property type="term" value="P:regulation of DNA-templated transcription"/>
    <property type="evidence" value="ECO:0007669"/>
    <property type="project" value="InterPro"/>
</dbReference>
<dbReference type="RefSeq" id="WP_009200400.1">
    <property type="nucleotide sequence ID" value="NZ_ACJX03000001.1"/>
</dbReference>
<dbReference type="eggNOG" id="COG2984">
    <property type="taxonomic scope" value="Bacteria"/>
</dbReference>
<dbReference type="Gene3D" id="3.30.450.20">
    <property type="entry name" value="PAS domain"/>
    <property type="match status" value="2"/>
</dbReference>
<dbReference type="EMBL" id="ACJX03000001">
    <property type="protein sequence ID" value="KRT34725.1"/>
    <property type="molecule type" value="Genomic_DNA"/>
</dbReference>
<proteinExistence type="predicted"/>